<dbReference type="AlphaFoldDB" id="A0A4C1SBY2"/>
<gene>
    <name evidence="1" type="ORF">EVAR_316_1</name>
</gene>
<evidence type="ECO:0000313" key="1">
    <source>
        <dbReference type="EMBL" id="GBO98906.1"/>
    </source>
</evidence>
<comment type="caution">
    <text evidence="1">The sequence shown here is derived from an EMBL/GenBank/DDBJ whole genome shotgun (WGS) entry which is preliminary data.</text>
</comment>
<sequence>MAVVTPACDKYPQYAKHSPDTETWRIRKLVSPTSLARLTRTSLDAVLTPSGVGYYFLYLRVGARRLWHGDGYERAGEFKGTRRSRPPKLDYAGHLPQPCLLGGTRRRRREKHRGAPSNRAISYKERGKIYMCILKIP</sequence>
<dbReference type="EMBL" id="BGZK01000002">
    <property type="protein sequence ID" value="GBO98906.1"/>
    <property type="molecule type" value="Genomic_DNA"/>
</dbReference>
<proteinExistence type="predicted"/>
<protein>
    <submittedName>
        <fullName evidence="1">Uncharacterized protein</fullName>
    </submittedName>
</protein>
<reference evidence="1 2" key="1">
    <citation type="journal article" date="2019" name="Commun. Biol.">
        <title>The bagworm genome reveals a unique fibroin gene that provides high tensile strength.</title>
        <authorList>
            <person name="Kono N."/>
            <person name="Nakamura H."/>
            <person name="Ohtoshi R."/>
            <person name="Tomita M."/>
            <person name="Numata K."/>
            <person name="Arakawa K."/>
        </authorList>
    </citation>
    <scope>NUCLEOTIDE SEQUENCE [LARGE SCALE GENOMIC DNA]</scope>
</reference>
<keyword evidence="2" id="KW-1185">Reference proteome</keyword>
<dbReference type="Proteomes" id="UP000299102">
    <property type="component" value="Unassembled WGS sequence"/>
</dbReference>
<name>A0A4C1SBY2_EUMVA</name>
<accession>A0A4C1SBY2</accession>
<organism evidence="1 2">
    <name type="scientific">Eumeta variegata</name>
    <name type="common">Bagworm moth</name>
    <name type="synonym">Eumeta japonica</name>
    <dbReference type="NCBI Taxonomy" id="151549"/>
    <lineage>
        <taxon>Eukaryota</taxon>
        <taxon>Metazoa</taxon>
        <taxon>Ecdysozoa</taxon>
        <taxon>Arthropoda</taxon>
        <taxon>Hexapoda</taxon>
        <taxon>Insecta</taxon>
        <taxon>Pterygota</taxon>
        <taxon>Neoptera</taxon>
        <taxon>Endopterygota</taxon>
        <taxon>Lepidoptera</taxon>
        <taxon>Glossata</taxon>
        <taxon>Ditrysia</taxon>
        <taxon>Tineoidea</taxon>
        <taxon>Psychidae</taxon>
        <taxon>Oiketicinae</taxon>
        <taxon>Eumeta</taxon>
    </lineage>
</organism>
<evidence type="ECO:0000313" key="2">
    <source>
        <dbReference type="Proteomes" id="UP000299102"/>
    </source>
</evidence>